<dbReference type="EMBL" id="WBSZ01000448">
    <property type="protein sequence ID" value="KAB2517953.1"/>
    <property type="molecule type" value="Genomic_DNA"/>
</dbReference>
<comment type="similarity">
    <text evidence="3">Belongs to the glutamate synthase family.</text>
</comment>
<dbReference type="AlphaFoldDB" id="A0A6L3XVC0"/>
<evidence type="ECO:0000256" key="1">
    <source>
        <dbReference type="ARBA" id="ARBA00001917"/>
    </source>
</evidence>
<keyword evidence="6" id="KW-0288">FMN</keyword>
<evidence type="ECO:0000256" key="5">
    <source>
        <dbReference type="ARBA" id="ARBA00022630"/>
    </source>
</evidence>
<feature type="domain" description="Glutamine amidotransferase type-2" evidence="15">
    <location>
        <begin position="12"/>
        <end position="350"/>
    </location>
</feature>
<keyword evidence="11" id="KW-0411">Iron-sulfur</keyword>
<evidence type="ECO:0000313" key="16">
    <source>
        <dbReference type="EMBL" id="KAB2517953.1"/>
    </source>
</evidence>
<keyword evidence="7" id="KW-0479">Metal-binding</keyword>
<evidence type="ECO:0000256" key="13">
    <source>
        <dbReference type="ARBA" id="ARBA00023291"/>
    </source>
</evidence>
<evidence type="ECO:0000256" key="3">
    <source>
        <dbReference type="ARBA" id="ARBA00009716"/>
    </source>
</evidence>
<dbReference type="Pfam" id="PF00310">
    <property type="entry name" value="GATase_2"/>
    <property type="match status" value="1"/>
</dbReference>
<gene>
    <name evidence="16" type="primary">gltB</name>
    <name evidence="16" type="ORF">F9C29_14190</name>
</gene>
<dbReference type="CDD" id="cd00713">
    <property type="entry name" value="GltS"/>
    <property type="match status" value="1"/>
</dbReference>
<keyword evidence="4" id="KW-0028">Amino-acid biosynthesis</keyword>
<evidence type="ECO:0000256" key="11">
    <source>
        <dbReference type="ARBA" id="ARBA00023014"/>
    </source>
</evidence>
<evidence type="ECO:0000313" key="17">
    <source>
        <dbReference type="Proteomes" id="UP000476281"/>
    </source>
</evidence>
<dbReference type="GO" id="GO:0046872">
    <property type="term" value="F:metal ion binding"/>
    <property type="evidence" value="ECO:0007669"/>
    <property type="project" value="UniProtKB-KW"/>
</dbReference>
<evidence type="ECO:0000256" key="12">
    <source>
        <dbReference type="ARBA" id="ARBA00023164"/>
    </source>
</evidence>
<dbReference type="InterPro" id="IPR050711">
    <property type="entry name" value="ET-N_metabolism_enzyme"/>
</dbReference>
<name>A0A6L3XVC0_9ENTR</name>
<keyword evidence="13" id="KW-0003">3Fe-4S</keyword>
<dbReference type="GO" id="GO:0004355">
    <property type="term" value="F:glutamate synthase (NADPH) activity"/>
    <property type="evidence" value="ECO:0007669"/>
    <property type="project" value="UniProtKB-EC"/>
</dbReference>
<comment type="cofactor">
    <cofactor evidence="2">
        <name>[3Fe-4S] cluster</name>
        <dbReference type="ChEBI" id="CHEBI:21137"/>
    </cofactor>
</comment>
<keyword evidence="12" id="KW-0314">Glutamate biosynthesis</keyword>
<evidence type="ECO:0000256" key="7">
    <source>
        <dbReference type="ARBA" id="ARBA00022723"/>
    </source>
</evidence>
<dbReference type="PANTHER" id="PTHR11938:SF148">
    <property type="entry name" value="GLUTAMATE SYNTHASE [NADPH] LARGE CHAIN"/>
    <property type="match status" value="1"/>
</dbReference>
<evidence type="ECO:0000256" key="2">
    <source>
        <dbReference type="ARBA" id="ARBA00001927"/>
    </source>
</evidence>
<evidence type="ECO:0000259" key="15">
    <source>
        <dbReference type="PROSITE" id="PS51278"/>
    </source>
</evidence>
<evidence type="ECO:0000256" key="10">
    <source>
        <dbReference type="ARBA" id="ARBA00023004"/>
    </source>
</evidence>
<keyword evidence="10" id="KW-0408">Iron</keyword>
<dbReference type="PROSITE" id="PS51278">
    <property type="entry name" value="GATASE_TYPE_2"/>
    <property type="match status" value="1"/>
</dbReference>
<sequence length="350" mass="39797">MLYDKSLEKDNCGFGLIAHIEGEPSHKVVRTAIHALARMQHRGAILADGKTGDGCGLLLQKPDRFFRIVAEERGWRLAKNYAVGMLFLNQDPEKAAASRRIVEEELQRETLSIVGWRDVPTNEGVLGEIALSSLPRIEQIFVNAPAGWRPRDMERRLFIARRRIEKRLQDDKEFYVCSLSNLVNIYKGLCMPADLPRFYLDLADLRLESAICLFHQRFSTNTVPRWPLAQPFRYLAHNGEINTITGNRQWARARTYKFQTPLIPDLHDAAPFVNETGSDSSSMDNMLELLLAGGKDIVRAMRLLVPPAWQNNPDMDPELRAFFDFNSMHMEPWDGPAGIVMSDGRFAACN</sequence>
<proteinExistence type="inferred from homology"/>
<comment type="cofactor">
    <cofactor evidence="1">
        <name>FMN</name>
        <dbReference type="ChEBI" id="CHEBI:58210"/>
    </cofactor>
</comment>
<comment type="caution">
    <text evidence="16">The sequence shown here is derived from an EMBL/GenBank/DDBJ whole genome shotgun (WGS) entry which is preliminary data.</text>
</comment>
<keyword evidence="9 16" id="KW-0560">Oxidoreductase</keyword>
<evidence type="ECO:0000256" key="6">
    <source>
        <dbReference type="ARBA" id="ARBA00022643"/>
    </source>
</evidence>
<dbReference type="Proteomes" id="UP000476281">
    <property type="component" value="Unassembled WGS sequence"/>
</dbReference>
<keyword evidence="5" id="KW-0285">Flavoprotein</keyword>
<accession>A0A6L3XVC0</accession>
<dbReference type="Gene3D" id="3.60.20.10">
    <property type="entry name" value="Glutamine Phosphoribosylpyrophosphate, subunit 1, domain 1"/>
    <property type="match status" value="1"/>
</dbReference>
<keyword evidence="8" id="KW-0315">Glutamine amidotransferase</keyword>
<organism evidence="16 17">
    <name type="scientific">Enterobacter hormaechei</name>
    <dbReference type="NCBI Taxonomy" id="158836"/>
    <lineage>
        <taxon>Bacteria</taxon>
        <taxon>Pseudomonadati</taxon>
        <taxon>Pseudomonadota</taxon>
        <taxon>Gammaproteobacteria</taxon>
        <taxon>Enterobacterales</taxon>
        <taxon>Enterobacteriaceae</taxon>
        <taxon>Enterobacter</taxon>
        <taxon>Enterobacter cloacae complex</taxon>
    </lineage>
</organism>
<dbReference type="EC" id="1.4.1.13" evidence="16"/>
<reference evidence="16 17" key="1">
    <citation type="submission" date="2019-09" db="EMBL/GenBank/DDBJ databases">
        <title>Reversal of blaTEM antimicrobial resistance by CRISPR-Cas9 in clinical E. coli and other Enterobacteriaceae strains.</title>
        <authorList>
            <person name="Tagliaferri T."/>
            <person name="Guimaraes N."/>
            <person name="Pereira M."/>
            <person name="Felicori L."/>
            <person name="Horz H.-P."/>
            <person name="Santos S."/>
            <person name="Mendes T."/>
        </authorList>
    </citation>
    <scope>NUCLEOTIDE SEQUENCE [LARGE SCALE GENOMIC DNA]</scope>
    <source>
        <strain evidence="16 17">E2_blaTEM_MG</strain>
    </source>
</reference>
<dbReference type="GO" id="GO:0006537">
    <property type="term" value="P:glutamate biosynthetic process"/>
    <property type="evidence" value="ECO:0007669"/>
    <property type="project" value="UniProtKB-KW"/>
</dbReference>
<evidence type="ECO:0000256" key="14">
    <source>
        <dbReference type="ARBA" id="ARBA00029440"/>
    </source>
</evidence>
<dbReference type="InterPro" id="IPR017932">
    <property type="entry name" value="GATase_2_dom"/>
</dbReference>
<comment type="pathway">
    <text evidence="14">Amino-acid biosynthesis.</text>
</comment>
<evidence type="ECO:0000256" key="8">
    <source>
        <dbReference type="ARBA" id="ARBA00022962"/>
    </source>
</evidence>
<evidence type="ECO:0000256" key="9">
    <source>
        <dbReference type="ARBA" id="ARBA00023002"/>
    </source>
</evidence>
<dbReference type="GO" id="GO:0051538">
    <property type="term" value="F:3 iron, 4 sulfur cluster binding"/>
    <property type="evidence" value="ECO:0007669"/>
    <property type="project" value="UniProtKB-KW"/>
</dbReference>
<protein>
    <submittedName>
        <fullName evidence="16">Glutamate synthase large subunit</fullName>
        <ecNumber evidence="16">1.4.1.13</ecNumber>
    </submittedName>
</protein>
<dbReference type="PANTHER" id="PTHR11938">
    <property type="entry name" value="FAD NADPH DEHYDROGENASE/OXIDOREDUCTASE"/>
    <property type="match status" value="1"/>
</dbReference>
<dbReference type="SUPFAM" id="SSF56235">
    <property type="entry name" value="N-terminal nucleophile aminohydrolases (Ntn hydrolases)"/>
    <property type="match status" value="1"/>
</dbReference>
<dbReference type="GO" id="GO:0019676">
    <property type="term" value="P:ammonia assimilation cycle"/>
    <property type="evidence" value="ECO:0007669"/>
    <property type="project" value="TreeGrafter"/>
</dbReference>
<dbReference type="InterPro" id="IPR029055">
    <property type="entry name" value="Ntn_hydrolases_N"/>
</dbReference>
<feature type="non-terminal residue" evidence="16">
    <location>
        <position position="350"/>
    </location>
</feature>
<evidence type="ECO:0000256" key="4">
    <source>
        <dbReference type="ARBA" id="ARBA00022605"/>
    </source>
</evidence>